<keyword evidence="2" id="KW-1185">Reference proteome</keyword>
<sequence length="83" mass="9729">MIFFEGERIKLKDLITIEHVTIFRITGECLFDKEHPIDEYLDFLQIGDETLLAVLNTKSKTSRIIKFNRKSTFFSTVLSQKCN</sequence>
<protein>
    <submittedName>
        <fullName evidence="1">Uncharacterized protein</fullName>
    </submittedName>
</protein>
<proteinExistence type="predicted"/>
<dbReference type="AlphaFoldDB" id="A0A521F839"/>
<evidence type="ECO:0000313" key="1">
    <source>
        <dbReference type="EMBL" id="SMO91670.1"/>
    </source>
</evidence>
<evidence type="ECO:0000313" key="2">
    <source>
        <dbReference type="Proteomes" id="UP000319040"/>
    </source>
</evidence>
<gene>
    <name evidence="1" type="ORF">SAMN06265379_1152</name>
</gene>
<dbReference type="Proteomes" id="UP000319040">
    <property type="component" value="Unassembled WGS sequence"/>
</dbReference>
<name>A0A521F839_SACCC</name>
<accession>A0A521F839</accession>
<reference evidence="1 2" key="1">
    <citation type="submission" date="2017-05" db="EMBL/GenBank/DDBJ databases">
        <authorList>
            <person name="Varghese N."/>
            <person name="Submissions S."/>
        </authorList>
    </citation>
    <scope>NUCLEOTIDE SEQUENCE [LARGE SCALE GENOMIC DNA]</scope>
    <source>
        <strain evidence="1 2">DSM 27040</strain>
    </source>
</reference>
<dbReference type="EMBL" id="FXTB01000015">
    <property type="protein sequence ID" value="SMO91670.1"/>
    <property type="molecule type" value="Genomic_DNA"/>
</dbReference>
<organism evidence="1 2">
    <name type="scientific">Saccharicrinis carchari</name>
    <dbReference type="NCBI Taxonomy" id="1168039"/>
    <lineage>
        <taxon>Bacteria</taxon>
        <taxon>Pseudomonadati</taxon>
        <taxon>Bacteroidota</taxon>
        <taxon>Bacteroidia</taxon>
        <taxon>Marinilabiliales</taxon>
        <taxon>Marinilabiliaceae</taxon>
        <taxon>Saccharicrinis</taxon>
    </lineage>
</organism>